<dbReference type="AlphaFoldDB" id="A0A3M7DV73"/>
<evidence type="ECO:0000256" key="1">
    <source>
        <dbReference type="ARBA" id="ARBA00022723"/>
    </source>
</evidence>
<dbReference type="GO" id="GO:0006351">
    <property type="term" value="P:DNA-templated transcription"/>
    <property type="evidence" value="ECO:0007669"/>
    <property type="project" value="InterPro"/>
</dbReference>
<evidence type="ECO:0000259" key="6">
    <source>
        <dbReference type="PROSITE" id="PS50048"/>
    </source>
</evidence>
<dbReference type="SUPFAM" id="SSF57701">
    <property type="entry name" value="Zn2/Cys6 DNA-binding domain"/>
    <property type="match status" value="1"/>
</dbReference>
<reference evidence="7 8" key="1">
    <citation type="journal article" date="2018" name="BMC Genomics">
        <title>Genomic evidence for intraspecific hybridization in a clonal and extremely halotolerant yeast.</title>
        <authorList>
            <person name="Gostincar C."/>
            <person name="Stajich J.E."/>
            <person name="Zupancic J."/>
            <person name="Zalar P."/>
            <person name="Gunde-Cimerman N."/>
        </authorList>
    </citation>
    <scope>NUCLEOTIDE SEQUENCE [LARGE SCALE GENOMIC DNA]</scope>
    <source>
        <strain evidence="7 8">EXF-2682</strain>
    </source>
</reference>
<feature type="domain" description="Zn(2)-C6 fungal-type" evidence="6">
    <location>
        <begin position="25"/>
        <end position="55"/>
    </location>
</feature>
<dbReference type="GO" id="GO:0000435">
    <property type="term" value="P:positive regulation of transcription from RNA polymerase II promoter by galactose"/>
    <property type="evidence" value="ECO:0007669"/>
    <property type="project" value="TreeGrafter"/>
</dbReference>
<proteinExistence type="predicted"/>
<evidence type="ECO:0000313" key="7">
    <source>
        <dbReference type="EMBL" id="RMY67776.1"/>
    </source>
</evidence>
<keyword evidence="4" id="KW-0539">Nucleus</keyword>
<organism evidence="7 8">
    <name type="scientific">Hortaea werneckii</name>
    <name type="common">Black yeast</name>
    <name type="synonym">Cladosporium werneckii</name>
    <dbReference type="NCBI Taxonomy" id="91943"/>
    <lineage>
        <taxon>Eukaryota</taxon>
        <taxon>Fungi</taxon>
        <taxon>Dikarya</taxon>
        <taxon>Ascomycota</taxon>
        <taxon>Pezizomycotina</taxon>
        <taxon>Dothideomycetes</taxon>
        <taxon>Dothideomycetidae</taxon>
        <taxon>Mycosphaerellales</taxon>
        <taxon>Teratosphaeriaceae</taxon>
        <taxon>Hortaea</taxon>
    </lineage>
</organism>
<dbReference type="InterPro" id="IPR036864">
    <property type="entry name" value="Zn2-C6_fun-type_DNA-bd_sf"/>
</dbReference>
<evidence type="ECO:0000313" key="8">
    <source>
        <dbReference type="Proteomes" id="UP000269276"/>
    </source>
</evidence>
<dbReference type="VEuPathDB" id="FungiDB:BTJ68_04772"/>
<dbReference type="PANTHER" id="PTHR47424">
    <property type="entry name" value="REGULATORY PROTEIN GAL4"/>
    <property type="match status" value="1"/>
</dbReference>
<evidence type="ECO:0000256" key="4">
    <source>
        <dbReference type="ARBA" id="ARBA00023242"/>
    </source>
</evidence>
<dbReference type="SMART" id="SM00066">
    <property type="entry name" value="GAL4"/>
    <property type="match status" value="1"/>
</dbReference>
<evidence type="ECO:0000256" key="5">
    <source>
        <dbReference type="SAM" id="MobiDB-lite"/>
    </source>
</evidence>
<dbReference type="PROSITE" id="PS50048">
    <property type="entry name" value="ZN2_CY6_FUNGAL_2"/>
    <property type="match status" value="1"/>
</dbReference>
<dbReference type="CDD" id="cd12148">
    <property type="entry name" value="fungal_TF_MHR"/>
    <property type="match status" value="1"/>
</dbReference>
<dbReference type="OrthoDB" id="3364175at2759"/>
<sequence length="789" mass="88460">MEQQLPLTQPPVAPSASALGLNDQSCNECRRRKGRCDRQLPECGPCARNKRHCLYERHSKTPLTRKHLTSVEEKLRQAEMRARQMEKRAQMAEARLAHQSSQSVPVKGWEPAPGATSGERTTISGSLAPPLTQISNPAREGIWTPTEFNNSPHLTSCPEVPSLWQYVDEDFDSDQQIATSPVLPEVSNNEPHVMPHEFEAPPSETDDFSWDEQSSADHYESHHVPVTSELEDEPNVADGMASLRIDTDGGSGYLGMASGAAMLRLLLPDAEHRGQRASHGHHRTASSFEPNAGAEQGYVPTPVFEARRIGEIDLDAAIDSYFAVYHLSYPIVHEPTFRAQYTQVIPRPSGRSWYALAYMLGAIGLFTTAVGHVTRDLDLFEAAKANISIGSLESGNLPLVQVLVLMSNYLQKRNKPNSGYNYLGLALHMAMGLGLHKEFQNWRITPLAMEIRRRVWWCLQVFAVGAMVTFGRPLSWPAHGIEVGLPLNVDDRDLTNVSPSLPPAKSGITTYSAVAAQARFHLATNDIYTKVISVNFPTASELLQLDEQRIEAWRLLWHNDQQTVPPKYRLSRNIMEWRFRNFRIIMYRPFVIRNVLQQRAGKPTVNPESPTGTAISRCLHEAHQSITSICSFWDSNEHNRMAAWYALYFLFQASLIPIMSLRNNPSSEMASSWRDQIHTVIGILDSMMTVNPSSRECRLVILRLCGDFLHISTDPGNFDESPSLHPVEESPQTQLSGVYAMMWPSASPAIDTDMMMPDNSWIDFFASTQPGQRILGDDYPVDEARRGNQ</sequence>
<dbReference type="GO" id="GO:0005634">
    <property type="term" value="C:nucleus"/>
    <property type="evidence" value="ECO:0007669"/>
    <property type="project" value="TreeGrafter"/>
</dbReference>
<dbReference type="Pfam" id="PF04082">
    <property type="entry name" value="Fungal_trans"/>
    <property type="match status" value="1"/>
</dbReference>
<feature type="region of interest" description="Disordered" evidence="5">
    <location>
        <begin position="97"/>
        <end position="134"/>
    </location>
</feature>
<dbReference type="InterPro" id="IPR051127">
    <property type="entry name" value="Fungal_SecMet_Regulators"/>
</dbReference>
<dbReference type="SMART" id="SM00906">
    <property type="entry name" value="Fungal_trans"/>
    <property type="match status" value="1"/>
</dbReference>
<evidence type="ECO:0000256" key="2">
    <source>
        <dbReference type="ARBA" id="ARBA00023015"/>
    </source>
</evidence>
<dbReference type="InterPro" id="IPR001138">
    <property type="entry name" value="Zn2Cys6_DnaBD"/>
</dbReference>
<dbReference type="GO" id="GO:0000978">
    <property type="term" value="F:RNA polymerase II cis-regulatory region sequence-specific DNA binding"/>
    <property type="evidence" value="ECO:0007669"/>
    <property type="project" value="TreeGrafter"/>
</dbReference>
<keyword evidence="1" id="KW-0479">Metal-binding</keyword>
<dbReference type="Pfam" id="PF00172">
    <property type="entry name" value="Zn_clus"/>
    <property type="match status" value="1"/>
</dbReference>
<gene>
    <name evidence="7" type="ORF">D0863_07574</name>
</gene>
<protein>
    <recommendedName>
        <fullName evidence="6">Zn(2)-C6 fungal-type domain-containing protein</fullName>
    </recommendedName>
</protein>
<dbReference type="PROSITE" id="PS00463">
    <property type="entry name" value="ZN2_CY6_FUNGAL_1"/>
    <property type="match status" value="1"/>
</dbReference>
<dbReference type="GO" id="GO:0008270">
    <property type="term" value="F:zinc ion binding"/>
    <property type="evidence" value="ECO:0007669"/>
    <property type="project" value="InterPro"/>
</dbReference>
<dbReference type="GO" id="GO:0000981">
    <property type="term" value="F:DNA-binding transcription factor activity, RNA polymerase II-specific"/>
    <property type="evidence" value="ECO:0007669"/>
    <property type="project" value="InterPro"/>
</dbReference>
<accession>A0A3M7DV73</accession>
<dbReference type="Proteomes" id="UP000269276">
    <property type="component" value="Unassembled WGS sequence"/>
</dbReference>
<dbReference type="InterPro" id="IPR007219">
    <property type="entry name" value="XnlR_reg_dom"/>
</dbReference>
<feature type="region of interest" description="Disordered" evidence="5">
    <location>
        <begin position="1"/>
        <end position="24"/>
    </location>
</feature>
<name>A0A3M7DV73_HORWE</name>
<keyword evidence="2" id="KW-0805">Transcription regulation</keyword>
<comment type="caution">
    <text evidence="7">The sequence shown here is derived from an EMBL/GenBank/DDBJ whole genome shotgun (WGS) entry which is preliminary data.</text>
</comment>
<evidence type="ECO:0000256" key="3">
    <source>
        <dbReference type="ARBA" id="ARBA00023163"/>
    </source>
</evidence>
<dbReference type="EMBL" id="QWIP01000260">
    <property type="protein sequence ID" value="RMY67776.1"/>
    <property type="molecule type" value="Genomic_DNA"/>
</dbReference>
<dbReference type="CDD" id="cd00067">
    <property type="entry name" value="GAL4"/>
    <property type="match status" value="1"/>
</dbReference>
<dbReference type="PANTHER" id="PTHR47424:SF2">
    <property type="entry name" value="TRANSCRIPTION FACTOR DOMAIN-CONTAINING PROTEIN-RELATED"/>
    <property type="match status" value="1"/>
</dbReference>
<keyword evidence="3" id="KW-0804">Transcription</keyword>
<dbReference type="Gene3D" id="4.10.240.10">
    <property type="entry name" value="Zn(2)-C6 fungal-type DNA-binding domain"/>
    <property type="match status" value="1"/>
</dbReference>